<dbReference type="KEGG" id="nai:NECAME_11962"/>
<dbReference type="AlphaFoldDB" id="W2T215"/>
<feature type="chain" id="PRO_5004824777" evidence="1">
    <location>
        <begin position="18"/>
        <end position="78"/>
    </location>
</feature>
<dbReference type="EMBL" id="KI660255">
    <property type="protein sequence ID" value="ETN76045.1"/>
    <property type="molecule type" value="Genomic_DNA"/>
</dbReference>
<proteinExistence type="predicted"/>
<reference evidence="3" key="1">
    <citation type="journal article" date="2014" name="Nat. Genet.">
        <title>Genome of the human hookworm Necator americanus.</title>
        <authorList>
            <person name="Tang Y.T."/>
            <person name="Gao X."/>
            <person name="Rosa B.A."/>
            <person name="Abubucker S."/>
            <person name="Hallsworth-Pepin K."/>
            <person name="Martin J."/>
            <person name="Tyagi R."/>
            <person name="Heizer E."/>
            <person name="Zhang X."/>
            <person name="Bhonagiri-Palsikar V."/>
            <person name="Minx P."/>
            <person name="Warren W.C."/>
            <person name="Wang Q."/>
            <person name="Zhan B."/>
            <person name="Hotez P.J."/>
            <person name="Sternberg P.W."/>
            <person name="Dougall A."/>
            <person name="Gaze S.T."/>
            <person name="Mulvenna J."/>
            <person name="Sotillo J."/>
            <person name="Ranganathan S."/>
            <person name="Rabelo E.M."/>
            <person name="Wilson R.K."/>
            <person name="Felgner P.L."/>
            <person name="Bethony J."/>
            <person name="Hawdon J.M."/>
            <person name="Gasser R.B."/>
            <person name="Loukas A."/>
            <person name="Mitreva M."/>
        </authorList>
    </citation>
    <scope>NUCLEOTIDE SEQUENCE [LARGE SCALE GENOMIC DNA]</scope>
</reference>
<protein>
    <submittedName>
        <fullName evidence="2">Uncharacterized protein</fullName>
    </submittedName>
</protein>
<evidence type="ECO:0000313" key="2">
    <source>
        <dbReference type="EMBL" id="ETN76045.1"/>
    </source>
</evidence>
<evidence type="ECO:0000256" key="1">
    <source>
        <dbReference type="SAM" id="SignalP"/>
    </source>
</evidence>
<feature type="signal peptide" evidence="1">
    <location>
        <begin position="1"/>
        <end position="17"/>
    </location>
</feature>
<sequence length="78" mass="9056">MLIEHFILLVNSVSVFCYVIQPKLTNSVRSTSFLPEGFENTDLKVELPLRCADVSRRFVRFRTDIHTVAERNPKKANF</sequence>
<keyword evidence="1" id="KW-0732">Signal</keyword>
<dbReference type="Proteomes" id="UP000053676">
    <property type="component" value="Unassembled WGS sequence"/>
</dbReference>
<name>W2T215_NECAM</name>
<accession>W2T215</accession>
<keyword evidence="3" id="KW-1185">Reference proteome</keyword>
<gene>
    <name evidence="2" type="ORF">NECAME_11962</name>
</gene>
<evidence type="ECO:0000313" key="3">
    <source>
        <dbReference type="Proteomes" id="UP000053676"/>
    </source>
</evidence>
<organism evidence="2 3">
    <name type="scientific">Necator americanus</name>
    <name type="common">Human hookworm</name>
    <dbReference type="NCBI Taxonomy" id="51031"/>
    <lineage>
        <taxon>Eukaryota</taxon>
        <taxon>Metazoa</taxon>
        <taxon>Ecdysozoa</taxon>
        <taxon>Nematoda</taxon>
        <taxon>Chromadorea</taxon>
        <taxon>Rhabditida</taxon>
        <taxon>Rhabditina</taxon>
        <taxon>Rhabditomorpha</taxon>
        <taxon>Strongyloidea</taxon>
        <taxon>Ancylostomatidae</taxon>
        <taxon>Bunostominae</taxon>
        <taxon>Necator</taxon>
    </lineage>
</organism>